<dbReference type="PIRSF" id="PIRSF019205">
    <property type="entry name" value="DUF1646"/>
    <property type="match status" value="1"/>
</dbReference>
<feature type="transmembrane region" description="Helical" evidence="1">
    <location>
        <begin position="29"/>
        <end position="50"/>
    </location>
</feature>
<proteinExistence type="predicted"/>
<sequence>MILGLIFIFLLVLFIPLTSRVVERNLELFLFFIGVLAAIVGGVMNSVLFLNAAFAPIYITLAVLGAGFLFKWFRKPLQLAINKISNIIPFRLFVFLVIVFLGLVSSIITAIIAALLLVLIVSSLQLKRASTIRFVVIACFSIGLGAALTPTGEPLATIAINKLDGDFFYLIRLLGKEVILGVLSLGLVGAVVVQPYVQRGLYHEVKDNETYEDILVRSLKIYFFVMGLTFLGEGFEPLIQKYFLGLTPSALYWINMASAILDNATLTAAEISPVMEQETVRSILLGLIISGGMLIPGNIPNIIAAGKLQITSKEWATIGLPLGLLLMIVYYIFMF</sequence>
<reference evidence="2 3" key="1">
    <citation type="submission" date="2016-12" db="EMBL/GenBank/DDBJ databases">
        <title>The whole genome sequencing and assembly of Bacillus cohnii DSM 6307T strain.</title>
        <authorList>
            <person name="Lee Y.-J."/>
            <person name="Yi H."/>
            <person name="Bahn Y.-S."/>
            <person name="Kim J.F."/>
            <person name="Lee D.-W."/>
        </authorList>
    </citation>
    <scope>NUCLEOTIDE SEQUENCE [LARGE SCALE GENOMIC DNA]</scope>
    <source>
        <strain evidence="2 3">DSM 6307</strain>
    </source>
</reference>
<keyword evidence="3" id="KW-1185">Reference proteome</keyword>
<dbReference type="Proteomes" id="UP000215224">
    <property type="component" value="Chromosome"/>
</dbReference>
<name>A0A223KQB7_9BACI</name>
<feature type="transmembrane region" description="Helical" evidence="1">
    <location>
        <begin position="57"/>
        <end position="73"/>
    </location>
</feature>
<dbReference type="AlphaFoldDB" id="A0A223KQB7"/>
<evidence type="ECO:0000313" key="3">
    <source>
        <dbReference type="Proteomes" id="UP000215224"/>
    </source>
</evidence>
<organism evidence="2 3">
    <name type="scientific">Sutcliffiella cohnii</name>
    <dbReference type="NCBI Taxonomy" id="33932"/>
    <lineage>
        <taxon>Bacteria</taxon>
        <taxon>Bacillati</taxon>
        <taxon>Bacillota</taxon>
        <taxon>Bacilli</taxon>
        <taxon>Bacillales</taxon>
        <taxon>Bacillaceae</taxon>
        <taxon>Sutcliffiella</taxon>
    </lineage>
</organism>
<dbReference type="KEGG" id="bcoh:BC6307_10455"/>
<keyword evidence="1" id="KW-0472">Membrane</keyword>
<feature type="transmembrane region" description="Helical" evidence="1">
    <location>
        <begin position="93"/>
        <end position="120"/>
    </location>
</feature>
<dbReference type="STRING" id="1314751.GCA_001591425_01502"/>
<keyword evidence="1" id="KW-0812">Transmembrane</keyword>
<evidence type="ECO:0000256" key="1">
    <source>
        <dbReference type="SAM" id="Phobius"/>
    </source>
</evidence>
<feature type="transmembrane region" description="Helical" evidence="1">
    <location>
        <begin position="132"/>
        <end position="149"/>
    </location>
</feature>
<dbReference type="Pfam" id="PF07854">
    <property type="entry name" value="DUF1646"/>
    <property type="match status" value="1"/>
</dbReference>
<keyword evidence="1" id="KW-1133">Transmembrane helix</keyword>
<evidence type="ECO:0000313" key="2">
    <source>
        <dbReference type="EMBL" id="AST91672.1"/>
    </source>
</evidence>
<dbReference type="EMBL" id="CP018866">
    <property type="protein sequence ID" value="AST91672.1"/>
    <property type="molecule type" value="Genomic_DNA"/>
</dbReference>
<accession>A0A223KQB7</accession>
<protein>
    <submittedName>
        <fullName evidence="2">Cation transporter</fullName>
    </submittedName>
</protein>
<feature type="transmembrane region" description="Helical" evidence="1">
    <location>
        <begin position="214"/>
        <end position="232"/>
    </location>
</feature>
<feature type="transmembrane region" description="Helical" evidence="1">
    <location>
        <begin position="315"/>
        <end position="333"/>
    </location>
</feature>
<gene>
    <name evidence="2" type="ORF">BC6307_10455</name>
</gene>
<feature type="transmembrane region" description="Helical" evidence="1">
    <location>
        <begin position="283"/>
        <end position="303"/>
    </location>
</feature>
<dbReference type="RefSeq" id="WP_066414175.1">
    <property type="nucleotide sequence ID" value="NZ_CP018866.1"/>
</dbReference>
<dbReference type="InterPro" id="IPR012443">
    <property type="entry name" value="DUF1646"/>
</dbReference>
<feature type="transmembrane region" description="Helical" evidence="1">
    <location>
        <begin position="169"/>
        <end position="193"/>
    </location>
</feature>